<keyword evidence="6 7" id="KW-0472">Membrane</keyword>
<keyword evidence="3" id="KW-1003">Cell membrane</keyword>
<dbReference type="SUPFAM" id="SSF103088">
    <property type="entry name" value="OmpA-like"/>
    <property type="match status" value="1"/>
</dbReference>
<feature type="transmembrane region" description="Helical" evidence="8">
    <location>
        <begin position="20"/>
        <end position="39"/>
    </location>
</feature>
<feature type="domain" description="OmpA-like" evidence="9">
    <location>
        <begin position="112"/>
        <end position="233"/>
    </location>
</feature>
<evidence type="ECO:0000256" key="6">
    <source>
        <dbReference type="ARBA" id="ARBA00023136"/>
    </source>
</evidence>
<dbReference type="Pfam" id="PF00691">
    <property type="entry name" value="OmpA"/>
    <property type="match status" value="1"/>
</dbReference>
<evidence type="ECO:0000256" key="2">
    <source>
        <dbReference type="ARBA" id="ARBA00008914"/>
    </source>
</evidence>
<reference evidence="10" key="1">
    <citation type="submission" date="2018-01" db="EMBL/GenBank/DDBJ databases">
        <authorList>
            <person name="Regsiter A."/>
            <person name="William W."/>
        </authorList>
    </citation>
    <scope>NUCLEOTIDE SEQUENCE</scope>
    <source>
        <strain evidence="10">TRIP AH-1</strain>
    </source>
</reference>
<evidence type="ECO:0000256" key="4">
    <source>
        <dbReference type="ARBA" id="ARBA00022692"/>
    </source>
</evidence>
<sequence>MAMARRIRRDDKKNLDRWLLTYADLITLLLAFFVVMYSLSRVDAKKFGKIQEALSGILNGGPAAISEGKKAIPLPDSGDALNFVKLQSVGEAIKEGAKEVEKDTLINTEIAERGLIIHIMEQALFKSGSAELGPEARVVLDLMARKLKDMSNHIRIEGHTDNHPIHTAKYPSNWELSSDRSTQVLRYLTETHNFDPRKMSALGFGEFRPIADNDADDNRAKNRRVDIVVLTEQMSAAEPSSQHYQQ</sequence>
<comment type="similarity">
    <text evidence="2">Belongs to the MotB family.</text>
</comment>
<dbReference type="EMBL" id="OJIN01000192">
    <property type="protein sequence ID" value="SPD75219.1"/>
    <property type="molecule type" value="Genomic_DNA"/>
</dbReference>
<dbReference type="PANTHER" id="PTHR30329:SF21">
    <property type="entry name" value="LIPOPROTEIN YIAD-RELATED"/>
    <property type="match status" value="1"/>
</dbReference>
<organism evidence="10">
    <name type="scientific">uncultured Desulfobacterium sp</name>
    <dbReference type="NCBI Taxonomy" id="201089"/>
    <lineage>
        <taxon>Bacteria</taxon>
        <taxon>Pseudomonadati</taxon>
        <taxon>Thermodesulfobacteriota</taxon>
        <taxon>Desulfobacteria</taxon>
        <taxon>Desulfobacterales</taxon>
        <taxon>Desulfobacteriaceae</taxon>
        <taxon>Desulfobacterium</taxon>
        <taxon>environmental samples</taxon>
    </lineage>
</organism>
<dbReference type="PANTHER" id="PTHR30329">
    <property type="entry name" value="STATOR ELEMENT OF FLAGELLAR MOTOR COMPLEX"/>
    <property type="match status" value="1"/>
</dbReference>
<comment type="subcellular location">
    <subcellularLocation>
        <location evidence="1">Cell membrane</location>
        <topology evidence="1">Single-pass membrane protein</topology>
    </subcellularLocation>
</comment>
<dbReference type="Pfam" id="PF13677">
    <property type="entry name" value="MotB_plug"/>
    <property type="match status" value="1"/>
</dbReference>
<keyword evidence="4 8" id="KW-0812">Transmembrane</keyword>
<evidence type="ECO:0000259" key="9">
    <source>
        <dbReference type="PROSITE" id="PS51123"/>
    </source>
</evidence>
<evidence type="ECO:0000256" key="7">
    <source>
        <dbReference type="PROSITE-ProRule" id="PRU00473"/>
    </source>
</evidence>
<dbReference type="InterPro" id="IPR006665">
    <property type="entry name" value="OmpA-like"/>
</dbReference>
<name>A0A445N0K2_9BACT</name>
<evidence type="ECO:0000256" key="3">
    <source>
        <dbReference type="ARBA" id="ARBA00022475"/>
    </source>
</evidence>
<dbReference type="CDD" id="cd07185">
    <property type="entry name" value="OmpA_C-like"/>
    <property type="match status" value="1"/>
</dbReference>
<dbReference type="AlphaFoldDB" id="A0A445N0K2"/>
<gene>
    <name evidence="10" type="ORF">PITCH_A50021</name>
</gene>
<dbReference type="InterPro" id="IPR036737">
    <property type="entry name" value="OmpA-like_sf"/>
</dbReference>
<dbReference type="InterPro" id="IPR050330">
    <property type="entry name" value="Bact_OuterMem_StrucFunc"/>
</dbReference>
<keyword evidence="5 8" id="KW-1133">Transmembrane helix</keyword>
<protein>
    <submittedName>
        <fullName evidence="10">OmpA/MotB domain protein</fullName>
    </submittedName>
</protein>
<dbReference type="Gene3D" id="3.30.1330.60">
    <property type="entry name" value="OmpA-like domain"/>
    <property type="match status" value="1"/>
</dbReference>
<dbReference type="PROSITE" id="PS51123">
    <property type="entry name" value="OMPA_2"/>
    <property type="match status" value="1"/>
</dbReference>
<evidence type="ECO:0000313" key="10">
    <source>
        <dbReference type="EMBL" id="SPD75219.1"/>
    </source>
</evidence>
<dbReference type="InterPro" id="IPR025713">
    <property type="entry name" value="MotB-like_N_dom"/>
</dbReference>
<evidence type="ECO:0000256" key="1">
    <source>
        <dbReference type="ARBA" id="ARBA00004162"/>
    </source>
</evidence>
<proteinExistence type="inferred from homology"/>
<dbReference type="GO" id="GO:0005886">
    <property type="term" value="C:plasma membrane"/>
    <property type="evidence" value="ECO:0007669"/>
    <property type="project" value="UniProtKB-SubCell"/>
</dbReference>
<evidence type="ECO:0000256" key="8">
    <source>
        <dbReference type="SAM" id="Phobius"/>
    </source>
</evidence>
<accession>A0A445N0K2</accession>
<evidence type="ECO:0000256" key="5">
    <source>
        <dbReference type="ARBA" id="ARBA00022989"/>
    </source>
</evidence>